<comment type="caution">
    <text evidence="4">The sequence shown here is derived from an EMBL/GenBank/DDBJ whole genome shotgun (WGS) entry which is preliminary data.</text>
</comment>
<keyword evidence="2 4" id="KW-0413">Isomerase</keyword>
<dbReference type="SUPFAM" id="SSF55120">
    <property type="entry name" value="Pseudouridine synthase"/>
    <property type="match status" value="1"/>
</dbReference>
<protein>
    <submittedName>
        <fullName evidence="4">tRNA pseudouridine32 synthase/23S rRNA pseudouridine746 synthase/23S rRNA pseudouridine1911/1915/1917 synthase</fullName>
        <ecNumber evidence="4">5.4.99.23</ecNumber>
        <ecNumber evidence="4">5.4.99.28</ecNumber>
        <ecNumber evidence="4">5.4.99.29</ecNumber>
    </submittedName>
</protein>
<dbReference type="GO" id="GO:0001522">
    <property type="term" value="P:pseudouridine synthesis"/>
    <property type="evidence" value="ECO:0007669"/>
    <property type="project" value="InterPro"/>
</dbReference>
<comment type="similarity">
    <text evidence="1">Belongs to the pseudouridine synthase RluA family.</text>
</comment>
<dbReference type="InterPro" id="IPR050188">
    <property type="entry name" value="RluA_PseudoU_synthase"/>
</dbReference>
<dbReference type="GO" id="GO:0160151">
    <property type="term" value="F:tRNA pseudouridine(32) synthase activity"/>
    <property type="evidence" value="ECO:0007669"/>
    <property type="project" value="UniProtKB-EC"/>
</dbReference>
<dbReference type="EC" id="5.4.99.23" evidence="4"/>
<name>A0A9X2R9W2_9BACT</name>
<proteinExistence type="inferred from homology"/>
<evidence type="ECO:0000313" key="4">
    <source>
        <dbReference type="EMBL" id="MCS3865668.1"/>
    </source>
</evidence>
<dbReference type="EC" id="5.4.99.29" evidence="4"/>
<evidence type="ECO:0000256" key="1">
    <source>
        <dbReference type="ARBA" id="ARBA00010876"/>
    </source>
</evidence>
<dbReference type="GO" id="GO:0160142">
    <property type="term" value="F:23S rRNA pseudouridine(746) synthase activity"/>
    <property type="evidence" value="ECO:0007669"/>
    <property type="project" value="UniProtKB-EC"/>
</dbReference>
<dbReference type="Pfam" id="PF00849">
    <property type="entry name" value="PseudoU_synth_2"/>
    <property type="match status" value="1"/>
</dbReference>
<organism evidence="4 5">
    <name type="scientific">Salinibacter ruber</name>
    <dbReference type="NCBI Taxonomy" id="146919"/>
    <lineage>
        <taxon>Bacteria</taxon>
        <taxon>Pseudomonadati</taxon>
        <taxon>Rhodothermota</taxon>
        <taxon>Rhodothermia</taxon>
        <taxon>Rhodothermales</taxon>
        <taxon>Salinibacteraceae</taxon>
        <taxon>Salinibacter</taxon>
    </lineage>
</organism>
<dbReference type="CDD" id="cd02869">
    <property type="entry name" value="PseudoU_synth_RluA_like"/>
    <property type="match status" value="1"/>
</dbReference>
<gene>
    <name evidence="4" type="ORF">GGP82_002226</name>
</gene>
<evidence type="ECO:0000256" key="2">
    <source>
        <dbReference type="ARBA" id="ARBA00023235"/>
    </source>
</evidence>
<evidence type="ECO:0000313" key="5">
    <source>
        <dbReference type="Proteomes" id="UP001155034"/>
    </source>
</evidence>
<dbReference type="InterPro" id="IPR020103">
    <property type="entry name" value="PsdUridine_synth_cat_dom_sf"/>
</dbReference>
<feature type="domain" description="Pseudouridine synthase RsuA/RluA-like" evidence="3">
    <location>
        <begin position="9"/>
        <end position="159"/>
    </location>
</feature>
<accession>A0A9X2R9W2</accession>
<dbReference type="GO" id="GO:0003723">
    <property type="term" value="F:RNA binding"/>
    <property type="evidence" value="ECO:0007669"/>
    <property type="project" value="InterPro"/>
</dbReference>
<dbReference type="GO" id="GO:0160140">
    <property type="term" value="F:23S rRNA pseudouridine(1911/1915/1917) synthase activity"/>
    <property type="evidence" value="ECO:0007669"/>
    <property type="project" value="UniProtKB-EC"/>
</dbReference>
<evidence type="ECO:0000259" key="3">
    <source>
        <dbReference type="Pfam" id="PF00849"/>
    </source>
</evidence>
<dbReference type="InterPro" id="IPR006145">
    <property type="entry name" value="PsdUridine_synth_RsuA/RluA"/>
</dbReference>
<dbReference type="PANTHER" id="PTHR21600:SF83">
    <property type="entry name" value="PSEUDOURIDYLATE SYNTHASE RPUSD4, MITOCHONDRIAL"/>
    <property type="match status" value="1"/>
</dbReference>
<dbReference type="EMBL" id="JANTYZ010000005">
    <property type="protein sequence ID" value="MCS3865668.1"/>
    <property type="molecule type" value="Genomic_DNA"/>
</dbReference>
<dbReference type="Proteomes" id="UP001155034">
    <property type="component" value="Unassembled WGS sequence"/>
</dbReference>
<reference evidence="4" key="1">
    <citation type="submission" date="2022-08" db="EMBL/GenBank/DDBJ databases">
        <title>Genomic Encyclopedia of Type Strains, Phase V (KMG-V): Genome sequencing to study the core and pangenomes of soil and plant-associated prokaryotes.</title>
        <authorList>
            <person name="Whitman W."/>
        </authorList>
    </citation>
    <scope>NUCLEOTIDE SEQUENCE</scope>
    <source>
        <strain evidence="4">SP2016B</strain>
    </source>
</reference>
<dbReference type="GO" id="GO:0006396">
    <property type="term" value="P:RNA processing"/>
    <property type="evidence" value="ECO:0007669"/>
    <property type="project" value="UniProtKB-ARBA"/>
</dbReference>
<dbReference type="EC" id="5.4.99.28" evidence="4"/>
<dbReference type="Gene3D" id="3.30.2350.10">
    <property type="entry name" value="Pseudouridine synthase"/>
    <property type="match status" value="1"/>
</dbReference>
<dbReference type="PANTHER" id="PTHR21600">
    <property type="entry name" value="MITOCHONDRIAL RNA PSEUDOURIDINE SYNTHASE"/>
    <property type="match status" value="1"/>
</dbReference>
<dbReference type="AlphaFoldDB" id="A0A9X2R9W2"/>
<sequence length="232" mass="25749">MTILHRDEHLLVVSKPPGLLAQPDQTGDPDVVSRGKEMLSGETEGAPFLGLVHRLDRPASGVMALARSPEAARELSRQFRERLVEKRYVVAVEGTLQGIGAWMDYIAKPDRQPRLVDPDHPEGKRAALDWQVLESSSARTLLQVTLQTGRPHQIRLQAASRGHPVVGDDRYGASDSLPDRAVALHHVLLRADHPARPRRETFVAPPPTHWSGVLTDAMDTVLHRMLDREQPS</sequence>
<dbReference type="RefSeq" id="WP_259083644.1">
    <property type="nucleotide sequence ID" value="NZ_JANTYZ010000005.1"/>
</dbReference>